<evidence type="ECO:0000256" key="7">
    <source>
        <dbReference type="RuleBase" id="RU363032"/>
    </source>
</evidence>
<dbReference type="Gene3D" id="1.10.3720.10">
    <property type="entry name" value="MetI-like"/>
    <property type="match status" value="1"/>
</dbReference>
<keyword evidence="6 7" id="KW-0472">Membrane</keyword>
<comment type="subcellular location">
    <subcellularLocation>
        <location evidence="1 7">Cell membrane</location>
        <topology evidence="1 7">Multi-pass membrane protein</topology>
    </subcellularLocation>
</comment>
<evidence type="ECO:0000256" key="1">
    <source>
        <dbReference type="ARBA" id="ARBA00004651"/>
    </source>
</evidence>
<evidence type="ECO:0000256" key="5">
    <source>
        <dbReference type="ARBA" id="ARBA00022989"/>
    </source>
</evidence>
<keyword evidence="3" id="KW-1003">Cell membrane</keyword>
<comment type="similarity">
    <text evidence="7">Belongs to the binding-protein-dependent transport system permease family.</text>
</comment>
<feature type="transmembrane region" description="Helical" evidence="7">
    <location>
        <begin position="112"/>
        <end position="132"/>
    </location>
</feature>
<dbReference type="PANTHER" id="PTHR30193:SF1">
    <property type="entry name" value="ABC TRANSPORTER PERMEASE PROTEIN YESP-RELATED"/>
    <property type="match status" value="1"/>
</dbReference>
<organism evidence="8 9">
    <name type="scientific">Shouchella clausii</name>
    <name type="common">Alkalihalobacillus clausii</name>
    <dbReference type="NCBI Taxonomy" id="79880"/>
    <lineage>
        <taxon>Bacteria</taxon>
        <taxon>Bacillati</taxon>
        <taxon>Bacillota</taxon>
        <taxon>Bacilli</taxon>
        <taxon>Bacillales</taxon>
        <taxon>Bacillaceae</taxon>
        <taxon>Shouchella</taxon>
    </lineage>
</organism>
<dbReference type="AlphaFoldDB" id="A0A268NVM9"/>
<dbReference type="PROSITE" id="PS50928">
    <property type="entry name" value="ABC_TM1"/>
    <property type="match status" value="1"/>
</dbReference>
<dbReference type="SUPFAM" id="SSF161098">
    <property type="entry name" value="MetI-like"/>
    <property type="match status" value="1"/>
</dbReference>
<name>A0A268NVM9_SHOCL</name>
<dbReference type="GO" id="GO:0005886">
    <property type="term" value="C:plasma membrane"/>
    <property type="evidence" value="ECO:0007669"/>
    <property type="project" value="UniProtKB-SubCell"/>
</dbReference>
<proteinExistence type="inferred from homology"/>
<protein>
    <submittedName>
        <fullName evidence="8">Sugar ABC transporter permease</fullName>
    </submittedName>
</protein>
<evidence type="ECO:0000256" key="2">
    <source>
        <dbReference type="ARBA" id="ARBA00022448"/>
    </source>
</evidence>
<feature type="transmembrane region" description="Helical" evidence="7">
    <location>
        <begin position="206"/>
        <end position="224"/>
    </location>
</feature>
<evidence type="ECO:0000256" key="4">
    <source>
        <dbReference type="ARBA" id="ARBA00022692"/>
    </source>
</evidence>
<feature type="transmembrane region" description="Helical" evidence="7">
    <location>
        <begin position="15"/>
        <end position="41"/>
    </location>
</feature>
<dbReference type="OMA" id="WPAVQHN"/>
<evidence type="ECO:0000256" key="6">
    <source>
        <dbReference type="ARBA" id="ARBA00023136"/>
    </source>
</evidence>
<evidence type="ECO:0000256" key="3">
    <source>
        <dbReference type="ARBA" id="ARBA00022475"/>
    </source>
</evidence>
<dbReference type="InterPro" id="IPR035906">
    <property type="entry name" value="MetI-like_sf"/>
</dbReference>
<dbReference type="Pfam" id="PF00528">
    <property type="entry name" value="BPD_transp_1"/>
    <property type="match status" value="1"/>
</dbReference>
<keyword evidence="4 7" id="KW-0812">Transmembrane</keyword>
<keyword evidence="5 7" id="KW-1133">Transmembrane helix</keyword>
<feature type="transmembrane region" description="Helical" evidence="7">
    <location>
        <begin position="163"/>
        <end position="186"/>
    </location>
</feature>
<comment type="caution">
    <text evidence="8">The sequence shown here is derived from an EMBL/GenBank/DDBJ whole genome shotgun (WGS) entry which is preliminary data.</text>
</comment>
<dbReference type="RefSeq" id="WP_011245178.1">
    <property type="nucleotide sequence ID" value="NZ_CP012475.1"/>
</dbReference>
<dbReference type="Proteomes" id="UP000216207">
    <property type="component" value="Unassembled WGS sequence"/>
</dbReference>
<dbReference type="InterPro" id="IPR000515">
    <property type="entry name" value="MetI-like"/>
</dbReference>
<evidence type="ECO:0000313" key="9">
    <source>
        <dbReference type="Proteomes" id="UP000216207"/>
    </source>
</evidence>
<feature type="transmembrane region" description="Helical" evidence="7">
    <location>
        <begin position="262"/>
        <end position="285"/>
    </location>
</feature>
<dbReference type="InterPro" id="IPR051393">
    <property type="entry name" value="ABC_transporter_permease"/>
</dbReference>
<feature type="transmembrane region" description="Helical" evidence="7">
    <location>
        <begin position="79"/>
        <end position="100"/>
    </location>
</feature>
<feature type="transmembrane region" description="Helical" evidence="7">
    <location>
        <begin position="236"/>
        <end position="256"/>
    </location>
</feature>
<keyword evidence="2 7" id="KW-0813">Transport</keyword>
<dbReference type="GO" id="GO:0055085">
    <property type="term" value="P:transmembrane transport"/>
    <property type="evidence" value="ECO:0007669"/>
    <property type="project" value="InterPro"/>
</dbReference>
<gene>
    <name evidence="8" type="ORF">CHH72_19195</name>
</gene>
<dbReference type="EMBL" id="NPCC01000036">
    <property type="protein sequence ID" value="PAE87309.1"/>
    <property type="molecule type" value="Genomic_DNA"/>
</dbReference>
<dbReference type="PANTHER" id="PTHR30193">
    <property type="entry name" value="ABC TRANSPORTER PERMEASE PROTEIN"/>
    <property type="match status" value="1"/>
</dbReference>
<evidence type="ECO:0000313" key="8">
    <source>
        <dbReference type="EMBL" id="PAE87309.1"/>
    </source>
</evidence>
<accession>A0A268NVM9</accession>
<dbReference type="CDD" id="cd06261">
    <property type="entry name" value="TM_PBP2"/>
    <property type="match status" value="1"/>
</dbReference>
<reference evidence="8 9" key="1">
    <citation type="submission" date="2017-07" db="EMBL/GenBank/DDBJ databases">
        <title>Isolation and whole genome analysis of endospore-forming bacteria from heroin.</title>
        <authorList>
            <person name="Kalinowski J."/>
            <person name="Ahrens B."/>
            <person name="Al-Dilaimi A."/>
            <person name="Winkler A."/>
            <person name="Wibberg D."/>
            <person name="Schleenbecker U."/>
            <person name="Ruckert C."/>
            <person name="Wolfel R."/>
            <person name="Grass G."/>
        </authorList>
    </citation>
    <scope>NUCLEOTIDE SEQUENCE [LARGE SCALE GENOMIC DNA]</scope>
    <source>
        <strain evidence="8 9">7539</strain>
    </source>
</reference>
<sequence length="300" mass="34233">MNRPALARLRRSKTLAFYLFISPWLIGFLALAAGPMIYSFYMSFTEWQVMGGAEWIGLENYERLFFHDPLFWKTMWNTFFYTFLGVPLGLAFGYLLAVLLNQKVKFMGVFRTIFYLPSIVPAVASSLLWVLIFQPEFGLANALLDSVGLPTSRWLLSESMVKPALIIMSLWGVGGGMIIYLAGLQGVPPSLYEAAEIDGAGKWRKFWHITIPMTSHVIFFNLIMGVIGSFQVFTQAYVMSGGGPNYASLFYVLYLYQNAFEFFNMGYASALAWVLFVIVLIFTLLQFKFFGKKVYYEYDD</sequence>